<reference evidence="1" key="1">
    <citation type="submission" date="2017-11" db="EMBL/GenBank/DDBJ databases">
        <title>Three new genomes from thermophilic consortium.</title>
        <authorList>
            <person name="Quaggio R."/>
            <person name="Amgarten D."/>
            <person name="Setubal J.C."/>
        </authorList>
    </citation>
    <scope>NUCLEOTIDE SEQUENCE</scope>
    <source>
        <strain evidence="1">ZCTH01-B2</strain>
    </source>
</reference>
<dbReference type="RefSeq" id="WP_273380332.1">
    <property type="nucleotide sequence ID" value="NZ_JACSIR010000040.1"/>
</dbReference>
<protein>
    <submittedName>
        <fullName evidence="1">Uncharacterized protein</fullName>
    </submittedName>
</protein>
<proteinExistence type="predicted"/>
<name>A0A953IAN4_SYMTR</name>
<evidence type="ECO:0000313" key="1">
    <source>
        <dbReference type="EMBL" id="MBY6277184.1"/>
    </source>
</evidence>
<dbReference type="Proteomes" id="UP000732377">
    <property type="component" value="Unassembled WGS sequence"/>
</dbReference>
<gene>
    <name evidence="1" type="ORF">CWE10_13395</name>
</gene>
<dbReference type="AlphaFoldDB" id="A0A953IAN4"/>
<accession>A0A953IAN4</accession>
<evidence type="ECO:0000313" key="2">
    <source>
        <dbReference type="Proteomes" id="UP000732377"/>
    </source>
</evidence>
<dbReference type="EMBL" id="PIUK01000147">
    <property type="protein sequence ID" value="MBY6277184.1"/>
    <property type="molecule type" value="Genomic_DNA"/>
</dbReference>
<sequence length="83" mass="10331">MGTWQRRPGTGTRRLRRGRPWMRGRGRRRTGWLAALVGRLRRRWRSFWHWEVLHALRERYPQLSRTRTLSPGELRRFPQRTWP</sequence>
<organism evidence="1 2">
    <name type="scientific">Symbiobacterium thermophilum</name>
    <dbReference type="NCBI Taxonomy" id="2734"/>
    <lineage>
        <taxon>Bacteria</taxon>
        <taxon>Bacillati</taxon>
        <taxon>Bacillota</taxon>
        <taxon>Clostridia</taxon>
        <taxon>Eubacteriales</taxon>
        <taxon>Symbiobacteriaceae</taxon>
        <taxon>Symbiobacterium</taxon>
    </lineage>
</organism>
<comment type="caution">
    <text evidence="1">The sequence shown here is derived from an EMBL/GenBank/DDBJ whole genome shotgun (WGS) entry which is preliminary data.</text>
</comment>